<dbReference type="EMBL" id="CH476615">
    <property type="protein sequence ID" value="EEP76012.1"/>
    <property type="molecule type" value="Genomic_DNA"/>
</dbReference>
<dbReference type="GeneID" id="8437658"/>
<evidence type="ECO:0000313" key="3">
    <source>
        <dbReference type="Proteomes" id="UP000002058"/>
    </source>
</evidence>
<proteinExistence type="predicted"/>
<evidence type="ECO:0000313" key="2">
    <source>
        <dbReference type="EMBL" id="EEP76012.1"/>
    </source>
</evidence>
<keyword evidence="3" id="KW-1185">Reference proteome</keyword>
<sequence length="183" mass="20115">MLCYVAGESAFPAEHFAFSNHKFLHDQTTNSVVVLRPVHDVFLSRAKRRNQTHKVNATHPGPERIKTGGMKAEQSQVAAHWAIDWWLQRPRILRPKQTPSKIHGCQEASSVLLLTAVIPTSSSHHRSSPDIGQAVKELYSSGLLTSKILASGLSIASKETESSQPPLPTQLSNGIITAISIRR</sequence>
<accession>C4JEV9</accession>
<dbReference type="Proteomes" id="UP000002058">
    <property type="component" value="Unassembled WGS sequence"/>
</dbReference>
<gene>
    <name evidence="2" type="ORF">UREG_00859</name>
</gene>
<dbReference type="InParanoid" id="C4JEV9"/>
<dbReference type="RefSeq" id="XP_002541345.1">
    <property type="nucleotide sequence ID" value="XM_002541299.1"/>
</dbReference>
<dbReference type="HOGENOM" id="CLU_1476209_0_0_1"/>
<dbReference type="VEuPathDB" id="FungiDB:UREG_00859"/>
<organism evidence="2 3">
    <name type="scientific">Uncinocarpus reesii (strain UAMH 1704)</name>
    <dbReference type="NCBI Taxonomy" id="336963"/>
    <lineage>
        <taxon>Eukaryota</taxon>
        <taxon>Fungi</taxon>
        <taxon>Dikarya</taxon>
        <taxon>Ascomycota</taxon>
        <taxon>Pezizomycotina</taxon>
        <taxon>Eurotiomycetes</taxon>
        <taxon>Eurotiomycetidae</taxon>
        <taxon>Onygenales</taxon>
        <taxon>Onygenaceae</taxon>
        <taxon>Uncinocarpus</taxon>
    </lineage>
</organism>
<name>C4JEV9_UNCRE</name>
<dbReference type="AlphaFoldDB" id="C4JEV9"/>
<feature type="region of interest" description="Disordered" evidence="1">
    <location>
        <begin position="47"/>
        <end position="69"/>
    </location>
</feature>
<reference evidence="3" key="1">
    <citation type="journal article" date="2009" name="Genome Res.">
        <title>Comparative genomic analyses of the human fungal pathogens Coccidioides and their relatives.</title>
        <authorList>
            <person name="Sharpton T.J."/>
            <person name="Stajich J.E."/>
            <person name="Rounsley S.D."/>
            <person name="Gardner M.J."/>
            <person name="Wortman J.R."/>
            <person name="Jordar V.S."/>
            <person name="Maiti R."/>
            <person name="Kodira C.D."/>
            <person name="Neafsey D.E."/>
            <person name="Zeng Q."/>
            <person name="Hung C.-Y."/>
            <person name="McMahan C."/>
            <person name="Muszewska A."/>
            <person name="Grynberg M."/>
            <person name="Mandel M.A."/>
            <person name="Kellner E.M."/>
            <person name="Barker B.M."/>
            <person name="Galgiani J.N."/>
            <person name="Orbach M.J."/>
            <person name="Kirkland T.N."/>
            <person name="Cole G.T."/>
            <person name="Henn M.R."/>
            <person name="Birren B.W."/>
            <person name="Taylor J.W."/>
        </authorList>
    </citation>
    <scope>NUCLEOTIDE SEQUENCE [LARGE SCALE GENOMIC DNA]</scope>
    <source>
        <strain evidence="3">UAMH 1704</strain>
    </source>
</reference>
<evidence type="ECO:0000256" key="1">
    <source>
        <dbReference type="SAM" id="MobiDB-lite"/>
    </source>
</evidence>
<protein>
    <submittedName>
        <fullName evidence="2">Uncharacterized protein</fullName>
    </submittedName>
</protein>
<dbReference type="KEGG" id="ure:UREG_00859"/>